<evidence type="ECO:0000256" key="1">
    <source>
        <dbReference type="ARBA" id="ARBA00010986"/>
    </source>
</evidence>
<sequence>MNSPSIKKVALLNDKDSVALALEDIPAGSRISVGELVVKNSIPRGHKVAVKAHSEGDEVTKYAQVIGFAKTAISVGEHVHSHNCGVEDVERDYDFCSDAQRFTPDFSQADRTFMGFKRASGKVGTRNYIGILTSVNCSATVAKLIAEAVKESGILKHYPNVDGVVPLVHGAGCCIKSDGEGYHNLQRTFMGYACHPNFASVLMVGLGCEVMQISRMVEETGIVEGEEFRKLIIQDVGGTRKTVAAGVELIKAMLLTANECKRTEQPVSELTIALQCGGSDGYSGITANPALGVAADLLVSAGGTVVLSETPEVYGAEHLLTRRAATLEAGQKLVERIKWWENYAAKNGGEMDNNPTPGNKAGGLTTIFEKSLGAIAKAGTSPLMDVYLYSQKIDKKGFVLMDGPGYDPCAITGQVASGSTLVCFTTGRGSVFGYKPAPSIKLATNSSMYEKMEEDMDINCGDIIDQGISLQDKGREIFDVIVAVASGEASKSELNGLGDNEFVPWQLGAQM</sequence>
<evidence type="ECO:0000313" key="5">
    <source>
        <dbReference type="Proteomes" id="UP001149821"/>
    </source>
</evidence>
<proteinExistence type="inferred from homology"/>
<dbReference type="Proteomes" id="UP001149821">
    <property type="component" value="Unassembled WGS sequence"/>
</dbReference>
<dbReference type="RefSeq" id="WP_274143878.1">
    <property type="nucleotide sequence ID" value="NZ_JAJUBB010000016.1"/>
</dbReference>
<evidence type="ECO:0000256" key="2">
    <source>
        <dbReference type="ARBA" id="ARBA00023239"/>
    </source>
</evidence>
<dbReference type="InterPro" id="IPR007392">
    <property type="entry name" value="GD_AH_second"/>
</dbReference>
<dbReference type="Gene3D" id="2.30.130.110">
    <property type="match status" value="1"/>
</dbReference>
<dbReference type="PANTHER" id="PTHR30536">
    <property type="entry name" value="ALTRONATE/GALACTARATE DEHYDRATASE"/>
    <property type="match status" value="1"/>
</dbReference>
<dbReference type="PANTHER" id="PTHR30536:SF5">
    <property type="entry name" value="ALTRONATE DEHYDRATASE"/>
    <property type="match status" value="1"/>
</dbReference>
<comment type="caution">
    <text evidence="4">The sequence shown here is derived from an EMBL/GenBank/DDBJ whole genome shotgun (WGS) entry which is preliminary data.</text>
</comment>
<dbReference type="InterPro" id="IPR052172">
    <property type="entry name" value="UxaA_altronate/galactarate_dh"/>
</dbReference>
<evidence type="ECO:0000259" key="3">
    <source>
        <dbReference type="SMART" id="SM00858"/>
    </source>
</evidence>
<dbReference type="Pfam" id="PF04295">
    <property type="entry name" value="GD_AH_second"/>
    <property type="match status" value="1"/>
</dbReference>
<dbReference type="SMART" id="SM00858">
    <property type="entry name" value="SAF"/>
    <property type="match status" value="1"/>
</dbReference>
<dbReference type="Pfam" id="PF20629">
    <property type="entry name" value="GD_AH_C"/>
    <property type="match status" value="1"/>
</dbReference>
<dbReference type="Pfam" id="PF08666">
    <property type="entry name" value="SAF"/>
    <property type="match status" value="1"/>
</dbReference>
<reference evidence="4" key="1">
    <citation type="submission" date="2021-12" db="EMBL/GenBank/DDBJ databases">
        <title>Enterovibrio ZSDZ35 sp. nov. and Enterovibrio ZSDZ42 sp. nov., isolated from coastal seawater in Qingdao.</title>
        <authorList>
            <person name="Zhang P."/>
        </authorList>
    </citation>
    <scope>NUCLEOTIDE SEQUENCE</scope>
    <source>
        <strain evidence="4">ZSDZ35</strain>
    </source>
</reference>
<comment type="similarity">
    <text evidence="1">Belongs to the UxaA family.</text>
</comment>
<dbReference type="CDD" id="cd11613">
    <property type="entry name" value="SAF_AH_GD"/>
    <property type="match status" value="1"/>
</dbReference>
<dbReference type="InterPro" id="IPR048332">
    <property type="entry name" value="GD_AH_C"/>
</dbReference>
<keyword evidence="5" id="KW-1185">Reference proteome</keyword>
<keyword evidence="2" id="KW-0456">Lyase</keyword>
<dbReference type="EMBL" id="JAJUBB010000016">
    <property type="protein sequence ID" value="MDD1783178.1"/>
    <property type="molecule type" value="Genomic_DNA"/>
</dbReference>
<evidence type="ECO:0000313" key="4">
    <source>
        <dbReference type="EMBL" id="MDD1783178.1"/>
    </source>
</evidence>
<protein>
    <submittedName>
        <fullName evidence="4">Altronate dehydratase family protein</fullName>
    </submittedName>
</protein>
<name>A0ABT5QQB7_9GAMM</name>
<dbReference type="InterPro" id="IPR044144">
    <property type="entry name" value="SAF_UxaA/GarD"/>
</dbReference>
<gene>
    <name evidence="4" type="ORF">LRP49_18585</name>
</gene>
<feature type="domain" description="SAF" evidence="3">
    <location>
        <begin position="16"/>
        <end position="85"/>
    </location>
</feature>
<organism evidence="4 5">
    <name type="scientific">Enterovibrio qingdaonensis</name>
    <dbReference type="NCBI Taxonomy" id="2899818"/>
    <lineage>
        <taxon>Bacteria</taxon>
        <taxon>Pseudomonadati</taxon>
        <taxon>Pseudomonadota</taxon>
        <taxon>Gammaproteobacteria</taxon>
        <taxon>Vibrionales</taxon>
        <taxon>Vibrionaceae</taxon>
        <taxon>Enterovibrio</taxon>
    </lineage>
</organism>
<dbReference type="InterPro" id="IPR013974">
    <property type="entry name" value="SAF"/>
</dbReference>
<accession>A0ABT5QQB7</accession>